<dbReference type="RefSeq" id="WP_066666311.1">
    <property type="nucleotide sequence ID" value="NZ_LYVF01000018.1"/>
</dbReference>
<organism evidence="1 2">
    <name type="scientific">Desulfotomaculum copahuensis</name>
    <dbReference type="NCBI Taxonomy" id="1838280"/>
    <lineage>
        <taxon>Bacteria</taxon>
        <taxon>Bacillati</taxon>
        <taxon>Bacillota</taxon>
        <taxon>Clostridia</taxon>
        <taxon>Eubacteriales</taxon>
        <taxon>Desulfotomaculaceae</taxon>
        <taxon>Desulfotomaculum</taxon>
    </lineage>
</organism>
<keyword evidence="2" id="KW-1185">Reference proteome</keyword>
<comment type="caution">
    <text evidence="1">The sequence shown here is derived from an EMBL/GenBank/DDBJ whole genome shotgun (WGS) entry which is preliminary data.</text>
</comment>
<evidence type="ECO:0000313" key="1">
    <source>
        <dbReference type="EMBL" id="OAT86365.1"/>
    </source>
</evidence>
<sequence length="126" mass="13597">MHHEVNPFLQHAVRHGQMAISASNRAVATAGGLVQVCDEIVFNINNGNMQGALTSAQNAKNMAVQIADATQYLNQAINERMNMASYVLGRIQEHINEMAGALQGIRGTEFIPAGQGYQGMQAPYQA</sequence>
<protein>
    <submittedName>
        <fullName evidence="1">Uncharacterized protein</fullName>
    </submittedName>
</protein>
<proteinExistence type="predicted"/>
<dbReference type="OrthoDB" id="1807089at2"/>
<name>A0A1B7LIG5_9FIRM</name>
<accession>A0A1B7LIG5</accession>
<reference evidence="1 2" key="1">
    <citation type="submission" date="2016-04" db="EMBL/GenBank/DDBJ databases">
        <authorList>
            <person name="Evans L.H."/>
            <person name="Alamgir A."/>
            <person name="Owens N."/>
            <person name="Weber N.D."/>
            <person name="Virtaneva K."/>
            <person name="Barbian K."/>
            <person name="Babar A."/>
            <person name="Rosenke K."/>
        </authorList>
    </citation>
    <scope>NUCLEOTIDE SEQUENCE [LARGE SCALE GENOMIC DNA]</scope>
    <source>
        <strain evidence="1 2">LMa1</strain>
    </source>
</reference>
<evidence type="ECO:0000313" key="2">
    <source>
        <dbReference type="Proteomes" id="UP000078532"/>
    </source>
</evidence>
<dbReference type="Proteomes" id="UP000078532">
    <property type="component" value="Unassembled WGS sequence"/>
</dbReference>
<dbReference type="EMBL" id="LYVF01000018">
    <property type="protein sequence ID" value="OAT86365.1"/>
    <property type="molecule type" value="Genomic_DNA"/>
</dbReference>
<gene>
    <name evidence="1" type="ORF">A6M21_16645</name>
</gene>
<dbReference type="AlphaFoldDB" id="A0A1B7LIG5"/>